<keyword evidence="4" id="KW-1185">Reference proteome</keyword>
<feature type="chain" id="PRO_5045484430" evidence="1">
    <location>
        <begin position="29"/>
        <end position="94"/>
    </location>
</feature>
<dbReference type="RefSeq" id="WP_254181125.1">
    <property type="nucleotide sequence ID" value="NZ_JANARS010000003.1"/>
</dbReference>
<gene>
    <name evidence="3" type="ORF">NCI01_08930</name>
</gene>
<dbReference type="InterPro" id="IPR008613">
    <property type="entry name" value="Excalibur_Ca-bd_domain"/>
</dbReference>
<dbReference type="Proteomes" id="UP001204524">
    <property type="component" value="Unassembled WGS sequence"/>
</dbReference>
<evidence type="ECO:0000313" key="4">
    <source>
        <dbReference type="Proteomes" id="UP001204524"/>
    </source>
</evidence>
<dbReference type="Pfam" id="PF05901">
    <property type="entry name" value="Excalibur"/>
    <property type="match status" value="1"/>
</dbReference>
<evidence type="ECO:0000256" key="1">
    <source>
        <dbReference type="SAM" id="SignalP"/>
    </source>
</evidence>
<evidence type="ECO:0000313" key="3">
    <source>
        <dbReference type="EMBL" id="MCP3421916.1"/>
    </source>
</evidence>
<feature type="domain" description="Excalibur calcium-binding" evidence="2">
    <location>
        <begin position="72"/>
        <end position="92"/>
    </location>
</feature>
<organism evidence="3 4">
    <name type="scientific">Nocardioides pinisoli</name>
    <dbReference type="NCBI Taxonomy" id="2950279"/>
    <lineage>
        <taxon>Bacteria</taxon>
        <taxon>Bacillati</taxon>
        <taxon>Actinomycetota</taxon>
        <taxon>Actinomycetes</taxon>
        <taxon>Propionibacteriales</taxon>
        <taxon>Nocardioidaceae</taxon>
        <taxon>Nocardioides</taxon>
    </lineage>
</organism>
<name>A0ABT1KXD1_9ACTN</name>
<reference evidence="3 4" key="1">
    <citation type="submission" date="2022-06" db="EMBL/GenBank/DDBJ databases">
        <authorList>
            <person name="So Y."/>
        </authorList>
    </citation>
    <scope>NUCLEOTIDE SEQUENCE [LARGE SCALE GENOMIC DNA]</scope>
    <source>
        <strain evidence="3 4">STR3</strain>
    </source>
</reference>
<accession>A0ABT1KXD1</accession>
<keyword evidence="1" id="KW-0732">Signal</keyword>
<proteinExistence type="predicted"/>
<feature type="signal peptide" evidence="1">
    <location>
        <begin position="1"/>
        <end position="28"/>
    </location>
</feature>
<dbReference type="EMBL" id="JANARS010000003">
    <property type="protein sequence ID" value="MCP3421916.1"/>
    <property type="molecule type" value="Genomic_DNA"/>
</dbReference>
<protein>
    <submittedName>
        <fullName evidence="3">Excalibur calcium-binding domain-containing protein</fullName>
    </submittedName>
</protein>
<comment type="caution">
    <text evidence="3">The sequence shown here is derived from an EMBL/GenBank/DDBJ whole genome shotgun (WGS) entry which is preliminary data.</text>
</comment>
<evidence type="ECO:0000259" key="2">
    <source>
        <dbReference type="Pfam" id="PF05901"/>
    </source>
</evidence>
<sequence length="94" mass="9902">MHATKKFAAVAATTLAAATLTLAGPASAHTTGHHDNCTNLNKKWPHGVGLAKARDRTSGTPVTNFYRNTAAYREADAHNGTLDADNDGIACEKR</sequence>